<organism evidence="2 3">
    <name type="scientific">Oikopleura dioica</name>
    <name type="common">Tunicate</name>
    <dbReference type="NCBI Taxonomy" id="34765"/>
    <lineage>
        <taxon>Eukaryota</taxon>
        <taxon>Metazoa</taxon>
        <taxon>Chordata</taxon>
        <taxon>Tunicata</taxon>
        <taxon>Appendicularia</taxon>
        <taxon>Copelata</taxon>
        <taxon>Oikopleuridae</taxon>
        <taxon>Oikopleura</taxon>
    </lineage>
</organism>
<evidence type="ECO:0000313" key="3">
    <source>
        <dbReference type="Proteomes" id="UP001158576"/>
    </source>
</evidence>
<sequence length="182" mass="19317">MTKSEENSIADGLPTGTTSEAALHQGQIMAAYASVASSSTTGLDDTMHGVPEITSSMASSKTPTGATSTPATATPASSRSKSGPDTTPFKKDSYDPYRNNNNNGDGKSLRKGVPEDVMSTAGSSSTTDFQESGSSVQQSNGHGDGFKRTALQLWRNSRKRIRRRRMMKKRKKSQKGSAATTF</sequence>
<evidence type="ECO:0000313" key="2">
    <source>
        <dbReference type="EMBL" id="CAG5099531.1"/>
    </source>
</evidence>
<gene>
    <name evidence="2" type="ORF">OKIOD_LOCUS8126</name>
</gene>
<evidence type="ECO:0000256" key="1">
    <source>
        <dbReference type="SAM" id="MobiDB-lite"/>
    </source>
</evidence>
<feature type="compositionally biased region" description="Low complexity" evidence="1">
    <location>
        <begin position="58"/>
        <end position="81"/>
    </location>
</feature>
<accession>A0ABN7SLM5</accession>
<feature type="compositionally biased region" description="Polar residues" evidence="1">
    <location>
        <begin position="120"/>
        <end position="141"/>
    </location>
</feature>
<protein>
    <submittedName>
        <fullName evidence="2">Oidioi.mRNA.OKI2018_I69.XSR.g16568.t1.cds</fullName>
    </submittedName>
</protein>
<dbReference type="Proteomes" id="UP001158576">
    <property type="component" value="Chromosome XSR"/>
</dbReference>
<dbReference type="EMBL" id="OU015569">
    <property type="protein sequence ID" value="CAG5099531.1"/>
    <property type="molecule type" value="Genomic_DNA"/>
</dbReference>
<proteinExistence type="predicted"/>
<name>A0ABN7SLM5_OIKDI</name>
<keyword evidence="3" id="KW-1185">Reference proteome</keyword>
<reference evidence="2 3" key="1">
    <citation type="submission" date="2021-04" db="EMBL/GenBank/DDBJ databases">
        <authorList>
            <person name="Bliznina A."/>
        </authorList>
    </citation>
    <scope>NUCLEOTIDE SEQUENCE [LARGE SCALE GENOMIC DNA]</scope>
</reference>
<feature type="compositionally biased region" description="Basic residues" evidence="1">
    <location>
        <begin position="156"/>
        <end position="174"/>
    </location>
</feature>
<feature type="region of interest" description="Disordered" evidence="1">
    <location>
        <begin position="1"/>
        <end position="21"/>
    </location>
</feature>
<feature type="region of interest" description="Disordered" evidence="1">
    <location>
        <begin position="35"/>
        <end position="182"/>
    </location>
</feature>